<keyword evidence="7" id="KW-1185">Reference proteome</keyword>
<accession>A0A427XSI8</accession>
<gene>
    <name evidence="6" type="primary">RAD1</name>
    <name evidence="6" type="ORF">EHS24_007979</name>
</gene>
<organism evidence="6 7">
    <name type="scientific">Apiotrichum porosum</name>
    <dbReference type="NCBI Taxonomy" id="105984"/>
    <lineage>
        <taxon>Eukaryota</taxon>
        <taxon>Fungi</taxon>
        <taxon>Dikarya</taxon>
        <taxon>Basidiomycota</taxon>
        <taxon>Agaricomycotina</taxon>
        <taxon>Tremellomycetes</taxon>
        <taxon>Trichosporonales</taxon>
        <taxon>Trichosporonaceae</taxon>
        <taxon>Apiotrichum</taxon>
    </lineage>
</organism>
<reference evidence="6 7" key="1">
    <citation type="submission" date="2018-11" db="EMBL/GenBank/DDBJ databases">
        <title>Genome sequence of Apiotrichum porosum DSM 27194.</title>
        <authorList>
            <person name="Aliyu H."/>
            <person name="Gorte O."/>
            <person name="Ochsenreither K."/>
        </authorList>
    </citation>
    <scope>NUCLEOTIDE SEQUENCE [LARGE SCALE GENOMIC DNA]</scope>
    <source>
        <strain evidence="6 7">DSM 27194</strain>
    </source>
</reference>
<dbReference type="GO" id="GO:0030896">
    <property type="term" value="C:checkpoint clamp complex"/>
    <property type="evidence" value="ECO:0007669"/>
    <property type="project" value="TreeGrafter"/>
</dbReference>
<comment type="similarity">
    <text evidence="2">Belongs to the rad1 family.</text>
</comment>
<keyword evidence="3" id="KW-0227">DNA damage</keyword>
<evidence type="ECO:0000313" key="7">
    <source>
        <dbReference type="Proteomes" id="UP000279236"/>
    </source>
</evidence>
<dbReference type="STRING" id="105984.A0A427XSI8"/>
<dbReference type="EMBL" id="RSCE01000006">
    <property type="protein sequence ID" value="RSH81787.1"/>
    <property type="molecule type" value="Genomic_DNA"/>
</dbReference>
<keyword evidence="5" id="KW-0539">Nucleus</keyword>
<evidence type="ECO:0000256" key="4">
    <source>
        <dbReference type="ARBA" id="ARBA00023204"/>
    </source>
</evidence>
<dbReference type="Pfam" id="PF02144">
    <property type="entry name" value="Rad1"/>
    <property type="match status" value="1"/>
</dbReference>
<dbReference type="InterPro" id="IPR046938">
    <property type="entry name" value="DNA_clamp_sf"/>
</dbReference>
<evidence type="ECO:0000256" key="3">
    <source>
        <dbReference type="ARBA" id="ARBA00022763"/>
    </source>
</evidence>
<evidence type="ECO:0000256" key="1">
    <source>
        <dbReference type="ARBA" id="ARBA00004123"/>
    </source>
</evidence>
<dbReference type="InterPro" id="IPR003021">
    <property type="entry name" value="Rad1_Rec1_Rad17"/>
</dbReference>
<comment type="subcellular location">
    <subcellularLocation>
        <location evidence="1">Nucleus</location>
    </subcellularLocation>
</comment>
<dbReference type="OrthoDB" id="337581at2759"/>
<proteinExistence type="inferred from homology"/>
<dbReference type="GO" id="GO:0006281">
    <property type="term" value="P:DNA repair"/>
    <property type="evidence" value="ECO:0007669"/>
    <property type="project" value="UniProtKB-KW"/>
</dbReference>
<dbReference type="SUPFAM" id="SSF55979">
    <property type="entry name" value="DNA clamp"/>
    <property type="match status" value="1"/>
</dbReference>
<dbReference type="RefSeq" id="XP_028476242.1">
    <property type="nucleotide sequence ID" value="XM_028623309.1"/>
</dbReference>
<dbReference type="PANTHER" id="PTHR10870">
    <property type="entry name" value="CELL CYCLE CHECKPOINT PROTEIN RAD1"/>
    <property type="match status" value="1"/>
</dbReference>
<evidence type="ECO:0000313" key="6">
    <source>
        <dbReference type="EMBL" id="RSH81787.1"/>
    </source>
</evidence>
<keyword evidence="4" id="KW-0234">DNA repair</keyword>
<evidence type="ECO:0000256" key="5">
    <source>
        <dbReference type="ARBA" id="ARBA00023242"/>
    </source>
</evidence>
<evidence type="ECO:0000256" key="2">
    <source>
        <dbReference type="ARBA" id="ARBA00010991"/>
    </source>
</evidence>
<dbReference type="GeneID" id="39592522"/>
<dbReference type="GO" id="GO:0000077">
    <property type="term" value="P:DNA damage checkpoint signaling"/>
    <property type="evidence" value="ECO:0007669"/>
    <property type="project" value="InterPro"/>
</dbReference>
<dbReference type="PANTHER" id="PTHR10870:SF0">
    <property type="entry name" value="CELL CYCLE CHECKPOINT PROTEIN RAD1"/>
    <property type="match status" value="1"/>
</dbReference>
<dbReference type="AlphaFoldDB" id="A0A427XSI8"/>
<sequence>MPADPEGGRRRDGSFSIHAEGDFGTVQFDYPNAREVMDAFECAEEVTFSYAAAHVSLLGRALQHSVKICLQIESEGFLSVQVMMPIPESMAPDMHNGILDFKMYALEDEE</sequence>
<dbReference type="Gene3D" id="3.70.10.10">
    <property type="match status" value="1"/>
</dbReference>
<name>A0A427XSI8_9TREE</name>
<comment type="caution">
    <text evidence="6">The sequence shown here is derived from an EMBL/GenBank/DDBJ whole genome shotgun (WGS) entry which is preliminary data.</text>
</comment>
<protein>
    <submittedName>
        <fullName evidence="6">SsDNA endodeoxyribonuclease</fullName>
    </submittedName>
</protein>
<dbReference type="Proteomes" id="UP000279236">
    <property type="component" value="Unassembled WGS sequence"/>
</dbReference>